<comment type="caution">
    <text evidence="2">The sequence shown here is derived from an EMBL/GenBank/DDBJ whole genome shotgun (WGS) entry which is preliminary data.</text>
</comment>
<gene>
    <name evidence="2" type="ORF">KQI75_11690</name>
</gene>
<evidence type="ECO:0000313" key="3">
    <source>
        <dbReference type="Proteomes" id="UP000783588"/>
    </source>
</evidence>
<dbReference type="Proteomes" id="UP000783588">
    <property type="component" value="Unassembled WGS sequence"/>
</dbReference>
<sequence>MMNHDFDFTEAESLAAYYVNQQDNMLFRQIRLITGDCGKRNDYIIFVNCKTGKSHADEMNRLICEGFYVGSRHYVICERSASMTRTSILSFVDETINAELTERVTMGIHLKSTVLSKWYAYRGLMLSSCHCLEDWYPRIIIVPDYEKTIPNQKIKYVYDKEVELVNHDTGEPFTWKQKDIATGTRDIDINVFDGCGIHHPDITDAVRGMLDSKTDPTTILWRAPFIKGVTHEMDYTTFFAERGVTEITDVWGMKHDVSPTAPPAIIMCESMYKGKKYFKDTGTYADWERYWKLFRQYNHCIGIAKWNFSLDEEPIYTRANYQILQDLDLPFDEFAPLAAYSVHNMERILSGEPVALYAFLGLYADQHKGLNQYMEALLKDRRMIDEESVRHYIFSLIDKTIDEMKCGKLYLKACFKFIAPDLIMLMEHIGGLSPTGCLAADEFFTFNREGEFNGEYLIERNPHICRSEHVILNAVNNDLTNKYCRHLVNVCMVNGHSITPQRLNGCDFDGDLVFVTDNRIMMKGVHRDAPITIDIEDKITVLDEEDTLENRASMILRDHSNMIGEVSNYATAYHNKKPTSEKTRQQYESFVDLLSVINGKVIDSAKTGVVYNVPRYIAKYGRPLPYFMKYASDYYASMKHLSQANSNMNRLCWQLESWHQEQKGRKNKHKIRYHIAKELNLPEHFLQRNFDWTIMIDPSIPVDESKLDKLEVIYKKFLKENNEVVKEYRRALGLTVSQSPTEYVDAPDWTAFYNSYRLQCLDVCPNPCELANLIVRVCYERHPKKNKKFIWIVGSEGVLSNLKNVETALPMRDPDGEYEYLGNHYRMEQII</sequence>
<name>A0ABS6EUA5_9FIRM</name>
<keyword evidence="3" id="KW-1185">Reference proteome</keyword>
<evidence type="ECO:0000259" key="1">
    <source>
        <dbReference type="Pfam" id="PF05183"/>
    </source>
</evidence>
<organism evidence="2 3">
    <name type="scientific">Butyricicoccus intestinisimiae</name>
    <dbReference type="NCBI Taxonomy" id="2841509"/>
    <lineage>
        <taxon>Bacteria</taxon>
        <taxon>Bacillati</taxon>
        <taxon>Bacillota</taxon>
        <taxon>Clostridia</taxon>
        <taxon>Eubacteriales</taxon>
        <taxon>Butyricicoccaceae</taxon>
        <taxon>Butyricicoccus</taxon>
    </lineage>
</organism>
<feature type="domain" description="RDRP core" evidence="1">
    <location>
        <begin position="53"/>
        <end position="641"/>
    </location>
</feature>
<reference evidence="2 3" key="1">
    <citation type="submission" date="2021-06" db="EMBL/GenBank/DDBJ databases">
        <authorList>
            <person name="Sun Q."/>
            <person name="Li D."/>
        </authorList>
    </citation>
    <scope>NUCLEOTIDE SEQUENCE [LARGE SCALE GENOMIC DNA]</scope>
    <source>
        <strain evidence="2 3">MSJd-7</strain>
    </source>
</reference>
<dbReference type="InterPro" id="IPR057596">
    <property type="entry name" value="RDRP_core"/>
</dbReference>
<proteinExistence type="predicted"/>
<protein>
    <submittedName>
        <fullName evidence="2">RNA dependent RNA polymerase</fullName>
    </submittedName>
</protein>
<evidence type="ECO:0000313" key="2">
    <source>
        <dbReference type="EMBL" id="MBU5491269.1"/>
    </source>
</evidence>
<dbReference type="Pfam" id="PF05183">
    <property type="entry name" value="RdRP"/>
    <property type="match status" value="1"/>
</dbReference>
<dbReference type="EMBL" id="JAHLQI010000007">
    <property type="protein sequence ID" value="MBU5491269.1"/>
    <property type="molecule type" value="Genomic_DNA"/>
</dbReference>
<accession>A0ABS6EUA5</accession>